<dbReference type="HAMAP" id="MF_00703">
    <property type="entry name" value="Thymid_phosp_2"/>
    <property type="match status" value="1"/>
</dbReference>
<dbReference type="EMBL" id="ARYL01000077">
    <property type="protein sequence ID" value="KCZ99126.1"/>
    <property type="molecule type" value="Genomic_DNA"/>
</dbReference>
<dbReference type="InterPro" id="IPR017872">
    <property type="entry name" value="Pyrmidine_PPase_CS"/>
</dbReference>
<keyword evidence="2 4" id="KW-0808">Transferase</keyword>
<feature type="domain" description="Pyrimidine nucleoside phosphorylase C-terminal" evidence="5">
    <location>
        <begin position="435"/>
        <end position="497"/>
    </location>
</feature>
<comment type="catalytic activity">
    <reaction evidence="3 4">
        <text>thymidine + phosphate = 2-deoxy-alpha-D-ribose 1-phosphate + thymine</text>
        <dbReference type="Rhea" id="RHEA:16037"/>
        <dbReference type="ChEBI" id="CHEBI:17748"/>
        <dbReference type="ChEBI" id="CHEBI:17821"/>
        <dbReference type="ChEBI" id="CHEBI:43474"/>
        <dbReference type="ChEBI" id="CHEBI:57259"/>
        <dbReference type="EC" id="2.4.2.4"/>
    </reaction>
</comment>
<reference evidence="6 7" key="1">
    <citation type="journal article" date="2014" name="Antonie Van Leeuwenhoek">
        <title>Hyphomonas beringensis sp. nov. and Hyphomonas chukchiensis sp. nov., isolated from surface seawater of the Bering Sea and Chukchi Sea.</title>
        <authorList>
            <person name="Li C."/>
            <person name="Lai Q."/>
            <person name="Li G."/>
            <person name="Dong C."/>
            <person name="Wang J."/>
            <person name="Liao Y."/>
            <person name="Shao Z."/>
        </authorList>
    </citation>
    <scope>NUCLEOTIDE SEQUENCE [LARGE SCALE GENOMIC DNA]</scope>
    <source>
        <strain evidence="6 7">SCH89</strain>
    </source>
</reference>
<dbReference type="GO" id="GO:0009032">
    <property type="term" value="F:thymidine phosphorylase activity"/>
    <property type="evidence" value="ECO:0007669"/>
    <property type="project" value="UniProtKB-UniRule"/>
</dbReference>
<dbReference type="AlphaFoldDB" id="A0A059G1C7"/>
<dbReference type="RefSeq" id="WP_035542103.1">
    <property type="nucleotide sequence ID" value="NZ_ARYL01000077.1"/>
</dbReference>
<evidence type="ECO:0000256" key="2">
    <source>
        <dbReference type="ARBA" id="ARBA00022679"/>
    </source>
</evidence>
<dbReference type="InterPro" id="IPR000053">
    <property type="entry name" value="Thymidine/pyrmidine_PPase"/>
</dbReference>
<evidence type="ECO:0000256" key="1">
    <source>
        <dbReference type="ARBA" id="ARBA00022676"/>
    </source>
</evidence>
<dbReference type="InterPro" id="IPR035902">
    <property type="entry name" value="Nuc_phospho_transferase"/>
</dbReference>
<dbReference type="STRING" id="1280953.HOC_20076"/>
<organism evidence="6 7">
    <name type="scientific">Hyphomonas oceanitis SCH89</name>
    <dbReference type="NCBI Taxonomy" id="1280953"/>
    <lineage>
        <taxon>Bacteria</taxon>
        <taxon>Pseudomonadati</taxon>
        <taxon>Pseudomonadota</taxon>
        <taxon>Alphaproteobacteria</taxon>
        <taxon>Hyphomonadales</taxon>
        <taxon>Hyphomonadaceae</taxon>
        <taxon>Hyphomonas</taxon>
    </lineage>
</organism>
<dbReference type="Pfam" id="PF00591">
    <property type="entry name" value="Glycos_transf_3"/>
    <property type="match status" value="1"/>
</dbReference>
<dbReference type="Gene3D" id="3.90.1170.30">
    <property type="entry name" value="Pyrimidine nucleoside phosphorylase-like, C-terminal domain"/>
    <property type="match status" value="1"/>
</dbReference>
<proteinExistence type="inferred from homology"/>
<dbReference type="NCBIfam" id="TIGR02645">
    <property type="entry name" value="ARCH_P_rylase"/>
    <property type="match status" value="1"/>
</dbReference>
<dbReference type="InterPro" id="IPR013102">
    <property type="entry name" value="PYNP_C"/>
</dbReference>
<gene>
    <name evidence="6" type="ORF">HOC_20076</name>
</gene>
<evidence type="ECO:0000313" key="6">
    <source>
        <dbReference type="EMBL" id="KCZ99126.1"/>
    </source>
</evidence>
<evidence type="ECO:0000256" key="3">
    <source>
        <dbReference type="ARBA" id="ARBA00048550"/>
    </source>
</evidence>
<keyword evidence="7" id="KW-1185">Reference proteome</keyword>
<dbReference type="GO" id="GO:0006213">
    <property type="term" value="P:pyrimidine nucleoside metabolic process"/>
    <property type="evidence" value="ECO:0007669"/>
    <property type="project" value="InterPro"/>
</dbReference>
<dbReference type="Pfam" id="PF07831">
    <property type="entry name" value="PYNP_C"/>
    <property type="match status" value="1"/>
</dbReference>
<comment type="caution">
    <text evidence="6">The sequence shown here is derived from an EMBL/GenBank/DDBJ whole genome shotgun (WGS) entry which is preliminary data.</text>
</comment>
<dbReference type="SUPFAM" id="SSF54680">
    <property type="entry name" value="Pyrimidine nucleoside phosphorylase C-terminal domain"/>
    <property type="match status" value="1"/>
</dbReference>
<dbReference type="GO" id="GO:0006206">
    <property type="term" value="P:pyrimidine nucleobase metabolic process"/>
    <property type="evidence" value="ECO:0007669"/>
    <property type="project" value="InterPro"/>
</dbReference>
<dbReference type="InterPro" id="IPR013466">
    <property type="entry name" value="Thymidine/AMP_Pase"/>
</dbReference>
<dbReference type="InterPro" id="IPR036566">
    <property type="entry name" value="PYNP-like_C_sf"/>
</dbReference>
<evidence type="ECO:0000256" key="4">
    <source>
        <dbReference type="HAMAP-Rule" id="MF_00703"/>
    </source>
</evidence>
<dbReference type="InterPro" id="IPR000312">
    <property type="entry name" value="Glycosyl_Trfase_fam3"/>
</dbReference>
<evidence type="ECO:0000313" key="7">
    <source>
        <dbReference type="Proteomes" id="UP000024942"/>
    </source>
</evidence>
<dbReference type="Gene3D" id="3.40.1030.10">
    <property type="entry name" value="Nucleoside phosphorylase/phosphoribosyltransferase catalytic domain"/>
    <property type="match status" value="1"/>
</dbReference>
<dbReference type="OrthoDB" id="341217at2"/>
<keyword evidence="1 4" id="KW-0328">Glycosyltransferase</keyword>
<dbReference type="NCBIfam" id="NF003338">
    <property type="entry name" value="PRK04350.1"/>
    <property type="match status" value="1"/>
</dbReference>
<dbReference type="SMART" id="SM00941">
    <property type="entry name" value="PYNP_C"/>
    <property type="match status" value="1"/>
</dbReference>
<sequence length="506" mass="53639">MGRDNRSQHPGQLTARRLKWHTQDDAIILMRTDCPVCRSEGLTSRSRVLVSCGETEVIATLHQIEDEWLALTEAGLSEAAWKRLGAEPGSALKISHAPTLPSLSDVRQRMTGKRLPGDAYDRIITDVAAGLYSDVHLAAFVSTCSTLPLDIHEMTSLTGAMVKVGEQLDWDREMVLDKHCIGGLPGNRTTPIVVAILASLGLIIPKTSSRAITSPAGTADTMETLTPVDLSLSEIRRVVDAEGGCLAWGGAVRLSPADDILIRIERALDIDAEGQLIASVLSKKIAAGATHVVLDLPVGPTAKLRSESDARALAQHMTIVAGEFGLKTRCVFSDGLQPVGRGIGPALEARDVLHVLQRSQNAPPDLRERAISLAGTALELAGTAVPGTGVALAREALDSGSAWTKFQAICAAQGGMREPPRAQQTVPVTAIRAGRLSAIDNRKLSRLAKLAGAPARPAAGLILHKRLGDEVAFGEPVVTIHAEAPGEIAYAMAYAISNADMFTIED</sequence>
<dbReference type="PANTHER" id="PTHR10515">
    <property type="entry name" value="THYMIDINE PHOSPHORYLASE"/>
    <property type="match status" value="1"/>
</dbReference>
<dbReference type="SUPFAM" id="SSF47648">
    <property type="entry name" value="Nucleoside phosphorylase/phosphoribosyltransferase N-terminal domain"/>
    <property type="match status" value="1"/>
</dbReference>
<dbReference type="eggNOG" id="COG0213">
    <property type="taxonomic scope" value="Bacteria"/>
</dbReference>
<dbReference type="EC" id="2.4.2.4" evidence="4"/>
<dbReference type="PATRIC" id="fig|1280953.3.peg.3997"/>
<name>A0A059G1C7_9PROT</name>
<dbReference type="PROSITE" id="PS00647">
    <property type="entry name" value="THYMID_PHOSPHORYLASE"/>
    <property type="match status" value="1"/>
</dbReference>
<dbReference type="SUPFAM" id="SSF52418">
    <property type="entry name" value="Nucleoside phosphorylase/phosphoribosyltransferase catalytic domain"/>
    <property type="match status" value="1"/>
</dbReference>
<evidence type="ECO:0000259" key="5">
    <source>
        <dbReference type="SMART" id="SM00941"/>
    </source>
</evidence>
<comment type="similarity">
    <text evidence="4">Belongs to the thymidine/pyrimidine-nucleoside phosphorylase family. Type 2 subfamily.</text>
</comment>
<dbReference type="Gene3D" id="1.20.970.50">
    <property type="match status" value="1"/>
</dbReference>
<dbReference type="GO" id="GO:0005829">
    <property type="term" value="C:cytosol"/>
    <property type="evidence" value="ECO:0007669"/>
    <property type="project" value="TreeGrafter"/>
</dbReference>
<dbReference type="InterPro" id="IPR036320">
    <property type="entry name" value="Glycosyl_Trfase_fam3_N_dom_sf"/>
</dbReference>
<dbReference type="GO" id="GO:0004645">
    <property type="term" value="F:1,4-alpha-oligoglucan phosphorylase activity"/>
    <property type="evidence" value="ECO:0007669"/>
    <property type="project" value="InterPro"/>
</dbReference>
<dbReference type="InterPro" id="IPR028579">
    <property type="entry name" value="Thym_Pase_Put"/>
</dbReference>
<protein>
    <recommendedName>
        <fullName evidence="4">Putative thymidine phosphorylase</fullName>
        <ecNumber evidence="4">2.4.2.4</ecNumber>
    </recommendedName>
    <alternativeName>
        <fullName evidence="4">TdRPase</fullName>
    </alternativeName>
</protein>
<dbReference type="Proteomes" id="UP000024942">
    <property type="component" value="Unassembled WGS sequence"/>
</dbReference>
<dbReference type="PANTHER" id="PTHR10515:SF0">
    <property type="entry name" value="THYMIDINE PHOSPHORYLASE"/>
    <property type="match status" value="1"/>
</dbReference>
<accession>A0A059G1C7</accession>